<dbReference type="InterPro" id="IPR004501">
    <property type="entry name" value="PTS_EIIC_3"/>
</dbReference>
<evidence type="ECO:0000259" key="10">
    <source>
        <dbReference type="PROSITE" id="PS51105"/>
    </source>
</evidence>
<keyword evidence="4 8" id="KW-0762">Sugar transport</keyword>
<dbReference type="PIRSF" id="PIRSF006351">
    <property type="entry name" value="PTS_EIIC-Cellobiose"/>
    <property type="match status" value="1"/>
</dbReference>
<reference evidence="11" key="1">
    <citation type="submission" date="2023-07" db="EMBL/GenBank/DDBJ databases">
        <title>Biological control against Fusarium languescens, the causal agent of wilt in Jalapeno peppers, by a novel bacterial subspecies: Bacillus cabrialesii subsp. tritici TSO2.</title>
        <authorList>
            <person name="Montoya-Martinez A.C."/>
            <person name="Figueroa-Brambila K.M."/>
            <person name="Escalante-Beltran A."/>
            <person name="Lopez-Montoya N.D."/>
            <person name="Valenzuela-Ruiz V."/>
            <person name="Parra-Cota F.I."/>
            <person name="Estrada Alvarado M.I."/>
            <person name="De Los Santos Villalobos S."/>
        </authorList>
    </citation>
    <scope>NUCLEOTIDE SEQUENCE</scope>
    <source>
        <strain evidence="11">TSO2</strain>
    </source>
</reference>
<feature type="transmembrane region" description="Helical" evidence="9">
    <location>
        <begin position="73"/>
        <end position="96"/>
    </location>
</feature>
<keyword evidence="7 8" id="KW-0472">Membrane</keyword>
<feature type="domain" description="PTS EIIC type-3" evidence="10">
    <location>
        <begin position="8"/>
        <end position="421"/>
    </location>
</feature>
<evidence type="ECO:0000256" key="7">
    <source>
        <dbReference type="ARBA" id="ARBA00023136"/>
    </source>
</evidence>
<evidence type="ECO:0000256" key="1">
    <source>
        <dbReference type="ARBA" id="ARBA00004651"/>
    </source>
</evidence>
<organism evidence="11 12">
    <name type="scientific">Bacillus cabrialesii subsp. tritici</name>
    <dbReference type="NCBI Taxonomy" id="2944916"/>
    <lineage>
        <taxon>Bacteria</taxon>
        <taxon>Bacillati</taxon>
        <taxon>Bacillota</taxon>
        <taxon>Bacilli</taxon>
        <taxon>Bacillales</taxon>
        <taxon>Bacillaceae</taxon>
        <taxon>Bacillus</taxon>
        <taxon>Bacillus cabrialesii</taxon>
    </lineage>
</organism>
<feature type="transmembrane region" description="Helical" evidence="9">
    <location>
        <begin position="246"/>
        <end position="267"/>
    </location>
</feature>
<feature type="transmembrane region" description="Helical" evidence="9">
    <location>
        <begin position="401"/>
        <end position="421"/>
    </location>
</feature>
<feature type="transmembrane region" description="Helical" evidence="9">
    <location>
        <begin position="148"/>
        <end position="166"/>
    </location>
</feature>
<comment type="caution">
    <text evidence="11">The sequence shown here is derived from an EMBL/GenBank/DDBJ whole genome shotgun (WGS) entry which is preliminary data.</text>
</comment>
<evidence type="ECO:0000313" key="11">
    <source>
        <dbReference type="EMBL" id="MDO8227232.1"/>
    </source>
</evidence>
<dbReference type="EMBL" id="JAHBMK020000001">
    <property type="protein sequence ID" value="MDO8227232.1"/>
    <property type="molecule type" value="Genomic_DNA"/>
</dbReference>
<feature type="transmembrane region" description="Helical" evidence="9">
    <location>
        <begin position="103"/>
        <end position="122"/>
    </location>
</feature>
<dbReference type="Proteomes" id="UP001177121">
    <property type="component" value="Unassembled WGS sequence"/>
</dbReference>
<dbReference type="NCBIfam" id="TIGR00410">
    <property type="entry name" value="lacE"/>
    <property type="match status" value="1"/>
</dbReference>
<dbReference type="NCBIfam" id="TIGR00359">
    <property type="entry name" value="cello_pts_IIC"/>
    <property type="match status" value="1"/>
</dbReference>
<feature type="transmembrane region" description="Helical" evidence="9">
    <location>
        <begin position="294"/>
        <end position="313"/>
    </location>
</feature>
<sequence length="452" mass="48504">MNKVNQILEEKVMPIAGRIAGQRHLQALRDGIILTMPLIIIGSFFLIIGNLPIPGYAEFMAKTFGSSWSEKLAYPVDATFEIMGLVAAFGIAYRLAEKYGVDALSAGAISLAAFLLATPYQVPFTPDGSTKEIMVGGGIPLSLMGSKGLFVAMIIAMVSTEIYRLIIQRNLVFKMPDGVPPAVSKSFVALIPGFVVIFLIWGARLIVEATPFESLHNIVSVLLGTPLSILGGSLGGSLVAEAVKMLLWACGLHGANIVGGVMAPIWYGAMDANRIAFQAGEVLPKIFTQQFFDIWVNIGGSGATLALVVTMFLRARSKQMKQLGKLAIGPAIFNINEPIIFGMPIVMNPMLLLPFIITPLVTVTLTYIGMSTGLVAKPAGIAVPWTMPPIFSGYLATGGKVSGAVMQAINIAVSFVVYYPFFRMWDKQKLKEENDLELVQTPAASDDKEAAL</sequence>
<evidence type="ECO:0000256" key="5">
    <source>
        <dbReference type="ARBA" id="ARBA00022692"/>
    </source>
</evidence>
<keyword evidence="3 8" id="KW-1003">Cell membrane</keyword>
<evidence type="ECO:0000256" key="9">
    <source>
        <dbReference type="SAM" id="Phobius"/>
    </source>
</evidence>
<proteinExistence type="predicted"/>
<dbReference type="PROSITE" id="PS51105">
    <property type="entry name" value="PTS_EIIC_TYPE_3"/>
    <property type="match status" value="1"/>
</dbReference>
<name>A0ABT9DRD3_9BACI</name>
<dbReference type="PANTHER" id="PTHR33989">
    <property type="match status" value="1"/>
</dbReference>
<evidence type="ECO:0000256" key="3">
    <source>
        <dbReference type="ARBA" id="ARBA00022475"/>
    </source>
</evidence>
<evidence type="ECO:0000256" key="6">
    <source>
        <dbReference type="ARBA" id="ARBA00022989"/>
    </source>
</evidence>
<keyword evidence="5 9" id="KW-0812">Transmembrane</keyword>
<evidence type="ECO:0000256" key="2">
    <source>
        <dbReference type="ARBA" id="ARBA00022448"/>
    </source>
</evidence>
<keyword evidence="2 8" id="KW-0813">Transport</keyword>
<dbReference type="InterPro" id="IPR003352">
    <property type="entry name" value="PTS_EIIC"/>
</dbReference>
<evidence type="ECO:0000256" key="8">
    <source>
        <dbReference type="PIRNR" id="PIRNR006351"/>
    </source>
</evidence>
<keyword evidence="12" id="KW-1185">Reference proteome</keyword>
<feature type="transmembrane region" description="Helical" evidence="9">
    <location>
        <begin position="351"/>
        <end position="370"/>
    </location>
</feature>
<feature type="transmembrane region" description="Helical" evidence="9">
    <location>
        <begin position="187"/>
        <end position="206"/>
    </location>
</feature>
<protein>
    <recommendedName>
        <fullName evidence="8">Permease IIC component</fullName>
    </recommendedName>
</protein>
<gene>
    <name evidence="11" type="primary">licC</name>
    <name evidence="11" type="ORF">KHP33_020665</name>
</gene>
<feature type="transmembrane region" description="Helical" evidence="9">
    <location>
        <begin position="218"/>
        <end position="239"/>
    </location>
</feature>
<feature type="transmembrane region" description="Helical" evidence="9">
    <location>
        <begin position="32"/>
        <end position="53"/>
    </location>
</feature>
<keyword evidence="6 9" id="KW-1133">Transmembrane helix</keyword>
<evidence type="ECO:0000256" key="4">
    <source>
        <dbReference type="ARBA" id="ARBA00022597"/>
    </source>
</evidence>
<accession>A0ABT9DRD3</accession>
<dbReference type="PANTHER" id="PTHR33989:SF11">
    <property type="entry name" value="LICHENAN PERMEASE IIC COMPONENT"/>
    <property type="match status" value="1"/>
</dbReference>
<dbReference type="Pfam" id="PF02378">
    <property type="entry name" value="PTS_EIIC"/>
    <property type="match status" value="1"/>
</dbReference>
<dbReference type="InterPro" id="IPR051088">
    <property type="entry name" value="PTS_Sugar-EIIC/EIIB"/>
</dbReference>
<evidence type="ECO:0000313" key="12">
    <source>
        <dbReference type="Proteomes" id="UP001177121"/>
    </source>
</evidence>
<dbReference type="InterPro" id="IPR004796">
    <property type="entry name" value="PTS_IIC_cello"/>
</dbReference>
<dbReference type="RefSeq" id="WP_213400806.1">
    <property type="nucleotide sequence ID" value="NZ_JAHBMK020000001.1"/>
</dbReference>
<comment type="function">
    <text evidence="8">The phosphoenolpyruvate-dependent sugar phosphotransferase system (PTS), a major carbohydrate active -transport system, catalyzes the phosphorylation of incoming sugar substrates concomitant with their translocation across the cell membrane.</text>
</comment>
<comment type="subcellular location">
    <subcellularLocation>
        <location evidence="1">Cell membrane</location>
        <topology evidence="1">Multi-pass membrane protein</topology>
    </subcellularLocation>
</comment>